<dbReference type="InterPro" id="IPR010451">
    <property type="entry name" value="Acetoacetate_decarboxylase"/>
</dbReference>
<dbReference type="Pfam" id="PF06314">
    <property type="entry name" value="ADC"/>
    <property type="match status" value="1"/>
</dbReference>
<accession>A0ABU2XDM7</accession>
<organism evidence="1 2">
    <name type="scientific">Streptomyces lonegramiae</name>
    <dbReference type="NCBI Taxonomy" id="3075524"/>
    <lineage>
        <taxon>Bacteria</taxon>
        <taxon>Bacillati</taxon>
        <taxon>Actinomycetota</taxon>
        <taxon>Actinomycetes</taxon>
        <taxon>Kitasatosporales</taxon>
        <taxon>Streptomycetaceae</taxon>
        <taxon>Streptomyces</taxon>
    </lineage>
</organism>
<dbReference type="SUPFAM" id="SSF160104">
    <property type="entry name" value="Acetoacetate decarboxylase-like"/>
    <property type="match status" value="1"/>
</dbReference>
<gene>
    <name evidence="1" type="ORF">RND15_14780</name>
</gene>
<dbReference type="Proteomes" id="UP001180754">
    <property type="component" value="Unassembled WGS sequence"/>
</dbReference>
<name>A0ABU2XDM7_9ACTN</name>
<dbReference type="RefSeq" id="WP_311724370.1">
    <property type="nucleotide sequence ID" value="NZ_JAVRFD010000006.1"/>
</dbReference>
<dbReference type="EMBL" id="JAVRFD010000006">
    <property type="protein sequence ID" value="MDT0543957.1"/>
    <property type="molecule type" value="Genomic_DNA"/>
</dbReference>
<comment type="caution">
    <text evidence="1">The sequence shown here is derived from an EMBL/GenBank/DDBJ whole genome shotgun (WGS) entry which is preliminary data.</text>
</comment>
<keyword evidence="2" id="KW-1185">Reference proteome</keyword>
<dbReference type="InterPro" id="IPR023375">
    <property type="entry name" value="ADC_dom_sf"/>
</dbReference>
<evidence type="ECO:0000313" key="2">
    <source>
        <dbReference type="Proteomes" id="UP001180754"/>
    </source>
</evidence>
<dbReference type="Gene3D" id="2.40.400.10">
    <property type="entry name" value="Acetoacetate decarboxylase-like"/>
    <property type="match status" value="1"/>
</dbReference>
<proteinExistence type="predicted"/>
<protein>
    <submittedName>
        <fullName evidence="1">Acetoacetate decarboxylase family protein</fullName>
    </submittedName>
</protein>
<sequence>MNGLQGYTLPFSPTGNSSLVPPPPWHFSGDVLMVEYRTDPEAVKAFLPEGLEPGEDPGRAAAIFGDWQSATDDGSELLDPVRSQYKEFYVALSCTWQGKPMVRSPFCWVDRDFSLVRGLIQGYPKKLGSIWITKQFAVGRATPGLAPGERFAGSLAAGDRRLVEARITLESPAEAPALASAPLVHTRHFPAWDQSESDLTELVTGGSEDLRIANVWRGDAELEFFDSPYEELSLLAPVEILAGYRFSFAETITGGRLLARNGR</sequence>
<evidence type="ECO:0000313" key="1">
    <source>
        <dbReference type="EMBL" id="MDT0543957.1"/>
    </source>
</evidence>
<reference evidence="1" key="1">
    <citation type="submission" date="2024-05" db="EMBL/GenBank/DDBJ databases">
        <title>30 novel species of actinomycetes from the DSMZ collection.</title>
        <authorList>
            <person name="Nouioui I."/>
        </authorList>
    </citation>
    <scope>NUCLEOTIDE SEQUENCE</scope>
    <source>
        <strain evidence="1">DSM 41529</strain>
    </source>
</reference>